<proteinExistence type="predicted"/>
<sequence length="311" mass="35694">MARSSSSVTQLQRSCLSRSLAPSNSIVFFFSCASSLRLASFKKPVFLFLLKTVLEDTGFDVSSLLNKHDHIEMIFGQQRVRLYIIAGVKDDTYFAPQTKKEISFGYHLSYTLSKIPDDVRAEIPPCFIEKPVSNKDGKKEEEISRATLIWRAAKLPMYIVAVIPTTPKSTSRAMKVIGVVQATCEGIRVGNEHGCSPITVIQEPVLESILFSTPVFSLFFETFWKVYFPECLFLETFFPERLFLETFWKVYFPECLLFETFWKVYFSERAKSNASAGCSRLSDFPEQLHTERLSRAFWICKNRRSGKLFLH</sequence>
<dbReference type="Gene3D" id="3.90.79.10">
    <property type="entry name" value="Nucleoside Triphosphate Pyrophosphohydrolase"/>
    <property type="match status" value="1"/>
</dbReference>
<name>A0A830D5R1_9LAMI</name>
<dbReference type="Proteomes" id="UP000653305">
    <property type="component" value="Unassembled WGS sequence"/>
</dbReference>
<dbReference type="GO" id="GO:0000290">
    <property type="term" value="P:deadenylation-dependent decapping of nuclear-transcribed mRNA"/>
    <property type="evidence" value="ECO:0007669"/>
    <property type="project" value="TreeGrafter"/>
</dbReference>
<protein>
    <submittedName>
        <fullName evidence="1">mRNA-decapping enzyme subunit 2</fullName>
    </submittedName>
</protein>
<dbReference type="AlphaFoldDB" id="A0A830D5R1"/>
<dbReference type="GO" id="GO:0005737">
    <property type="term" value="C:cytoplasm"/>
    <property type="evidence" value="ECO:0007669"/>
    <property type="project" value="TreeGrafter"/>
</dbReference>
<evidence type="ECO:0000313" key="2">
    <source>
        <dbReference type="Proteomes" id="UP000653305"/>
    </source>
</evidence>
<dbReference type="EMBL" id="BMAC01000848">
    <property type="protein sequence ID" value="GFQ03584.1"/>
    <property type="molecule type" value="Genomic_DNA"/>
</dbReference>
<dbReference type="PANTHER" id="PTHR23114:SF17">
    <property type="entry name" value="M7GPPPN-MRNA HYDROLASE"/>
    <property type="match status" value="1"/>
</dbReference>
<dbReference type="PANTHER" id="PTHR23114">
    <property type="entry name" value="M7GPPPN-MRNA HYDROLASE"/>
    <property type="match status" value="1"/>
</dbReference>
<dbReference type="PROSITE" id="PS51257">
    <property type="entry name" value="PROKAR_LIPOPROTEIN"/>
    <property type="match status" value="1"/>
</dbReference>
<gene>
    <name evidence="1" type="ORF">PHJA_002502200</name>
</gene>
<comment type="caution">
    <text evidence="1">The sequence shown here is derived from an EMBL/GenBank/DDBJ whole genome shotgun (WGS) entry which is preliminary data.</text>
</comment>
<organism evidence="1 2">
    <name type="scientific">Phtheirospermum japonicum</name>
    <dbReference type="NCBI Taxonomy" id="374723"/>
    <lineage>
        <taxon>Eukaryota</taxon>
        <taxon>Viridiplantae</taxon>
        <taxon>Streptophyta</taxon>
        <taxon>Embryophyta</taxon>
        <taxon>Tracheophyta</taxon>
        <taxon>Spermatophyta</taxon>
        <taxon>Magnoliopsida</taxon>
        <taxon>eudicotyledons</taxon>
        <taxon>Gunneridae</taxon>
        <taxon>Pentapetalae</taxon>
        <taxon>asterids</taxon>
        <taxon>lamiids</taxon>
        <taxon>Lamiales</taxon>
        <taxon>Orobanchaceae</taxon>
        <taxon>Orobanchaceae incertae sedis</taxon>
        <taxon>Phtheirospermum</taxon>
    </lineage>
</organism>
<evidence type="ECO:0000313" key="1">
    <source>
        <dbReference type="EMBL" id="GFQ03584.1"/>
    </source>
</evidence>
<keyword evidence="2" id="KW-1185">Reference proteome</keyword>
<accession>A0A830D5R1</accession>
<reference evidence="1" key="1">
    <citation type="submission" date="2020-07" db="EMBL/GenBank/DDBJ databases">
        <title>Ethylene signaling mediates host invasion by parasitic plants.</title>
        <authorList>
            <person name="Yoshida S."/>
        </authorList>
    </citation>
    <scope>NUCLEOTIDE SEQUENCE</scope>
    <source>
        <strain evidence="1">Okayama</strain>
    </source>
</reference>
<dbReference type="OrthoDB" id="18996at2759"/>